<dbReference type="GO" id="GO:0043565">
    <property type="term" value="F:sequence-specific DNA binding"/>
    <property type="evidence" value="ECO:0007669"/>
    <property type="project" value="TreeGrafter"/>
</dbReference>
<proteinExistence type="inferred from homology"/>
<evidence type="ECO:0000259" key="2">
    <source>
        <dbReference type="Pfam" id="PF03466"/>
    </source>
</evidence>
<dbReference type="Pfam" id="PF03466">
    <property type="entry name" value="LysR_substrate"/>
    <property type="match status" value="1"/>
</dbReference>
<reference evidence="3 4" key="1">
    <citation type="submission" date="2019-06" db="EMBL/GenBank/DDBJ databases">
        <title>Nitrosomonas stercoris KYUHI-S whole genome shotgun sequence.</title>
        <authorList>
            <person name="Nakagawa T."/>
            <person name="Tsuchiya Y."/>
            <person name="Takahashi R."/>
        </authorList>
    </citation>
    <scope>NUCLEOTIDE SEQUENCE [LARGE SCALE GENOMIC DNA]</scope>
    <source>
        <strain evidence="3 4">KYUHI-S</strain>
    </source>
</reference>
<dbReference type="PANTHER" id="PTHR30537:SF31">
    <property type="entry name" value="TRANSCRIPTIONAL REGULATOR, LYSR FAMILY"/>
    <property type="match status" value="1"/>
</dbReference>
<dbReference type="GO" id="GO:0003700">
    <property type="term" value="F:DNA-binding transcription factor activity"/>
    <property type="evidence" value="ECO:0007669"/>
    <property type="project" value="TreeGrafter"/>
</dbReference>
<dbReference type="GO" id="GO:0006351">
    <property type="term" value="P:DNA-templated transcription"/>
    <property type="evidence" value="ECO:0007669"/>
    <property type="project" value="TreeGrafter"/>
</dbReference>
<accession>A0A4Y1YMR7</accession>
<keyword evidence="4" id="KW-1185">Reference proteome</keyword>
<dbReference type="SUPFAM" id="SSF53850">
    <property type="entry name" value="Periplasmic binding protein-like II"/>
    <property type="match status" value="1"/>
</dbReference>
<name>A0A4Y1YMR7_9PROT</name>
<dbReference type="Gene3D" id="3.40.190.290">
    <property type="match status" value="1"/>
</dbReference>
<dbReference type="PANTHER" id="PTHR30537">
    <property type="entry name" value="HTH-TYPE TRANSCRIPTIONAL REGULATOR"/>
    <property type="match status" value="1"/>
</dbReference>
<dbReference type="Proteomes" id="UP000316473">
    <property type="component" value="Chromosome"/>
</dbReference>
<evidence type="ECO:0000313" key="3">
    <source>
        <dbReference type="EMBL" id="BBL35314.1"/>
    </source>
</evidence>
<dbReference type="InterPro" id="IPR005119">
    <property type="entry name" value="LysR_subst-bd"/>
</dbReference>
<gene>
    <name evidence="3" type="ORF">Nstercoris_01577</name>
</gene>
<comment type="similarity">
    <text evidence="1">Belongs to the LysR transcriptional regulatory family.</text>
</comment>
<dbReference type="InterPro" id="IPR058163">
    <property type="entry name" value="LysR-type_TF_proteobact-type"/>
</dbReference>
<protein>
    <recommendedName>
        <fullName evidence="2">LysR substrate-binding domain-containing protein</fullName>
    </recommendedName>
</protein>
<evidence type="ECO:0000256" key="1">
    <source>
        <dbReference type="ARBA" id="ARBA00009437"/>
    </source>
</evidence>
<organism evidence="3 4">
    <name type="scientific">Nitrosomonas stercoris</name>
    <dbReference type="NCBI Taxonomy" id="1444684"/>
    <lineage>
        <taxon>Bacteria</taxon>
        <taxon>Pseudomonadati</taxon>
        <taxon>Pseudomonadota</taxon>
        <taxon>Betaproteobacteria</taxon>
        <taxon>Nitrosomonadales</taxon>
        <taxon>Nitrosomonadaceae</taxon>
        <taxon>Nitrosomonas</taxon>
    </lineage>
</organism>
<dbReference type="KEGG" id="nst:Nstercoris_01577"/>
<dbReference type="EMBL" id="AP019755">
    <property type="protein sequence ID" value="BBL35314.1"/>
    <property type="molecule type" value="Genomic_DNA"/>
</dbReference>
<sequence>MIALRIAAIEGVGIVQLPNMIVKDALKSGVLIELLPQWSPKSGCIHVVCPFRRGLMPSVRALIDYLAKRMAEMDAS</sequence>
<feature type="domain" description="LysR substrate-binding" evidence="2">
    <location>
        <begin position="3"/>
        <end position="70"/>
    </location>
</feature>
<dbReference type="AlphaFoldDB" id="A0A4Y1YMR7"/>
<evidence type="ECO:0000313" key="4">
    <source>
        <dbReference type="Proteomes" id="UP000316473"/>
    </source>
</evidence>